<dbReference type="STRING" id="218821.SAMN05421837_107352"/>
<dbReference type="Gene3D" id="3.40.50.300">
    <property type="entry name" value="P-loop containing nucleotide triphosphate hydrolases"/>
    <property type="match status" value="1"/>
</dbReference>
<name>A0A1H5R9W6_9PSEU</name>
<dbReference type="Proteomes" id="UP000198878">
    <property type="component" value="Unassembled WGS sequence"/>
</dbReference>
<gene>
    <name evidence="1" type="ORF">SAMN05421837_107352</name>
</gene>
<reference evidence="2" key="1">
    <citation type="submission" date="2016-10" db="EMBL/GenBank/DDBJ databases">
        <authorList>
            <person name="Varghese N."/>
            <person name="Submissions S."/>
        </authorList>
    </citation>
    <scope>NUCLEOTIDE SEQUENCE [LARGE SCALE GENOMIC DNA]</scope>
    <source>
        <strain evidence="2">DSM 44654</strain>
    </source>
</reference>
<accession>A0A1H5R9W6</accession>
<organism evidence="1 2">
    <name type="scientific">Amycolatopsis pretoriensis</name>
    <dbReference type="NCBI Taxonomy" id="218821"/>
    <lineage>
        <taxon>Bacteria</taxon>
        <taxon>Bacillati</taxon>
        <taxon>Actinomycetota</taxon>
        <taxon>Actinomycetes</taxon>
        <taxon>Pseudonocardiales</taxon>
        <taxon>Pseudonocardiaceae</taxon>
        <taxon>Amycolatopsis</taxon>
    </lineage>
</organism>
<dbReference type="EMBL" id="FNUJ01000007">
    <property type="protein sequence ID" value="SEF34381.1"/>
    <property type="molecule type" value="Genomic_DNA"/>
</dbReference>
<keyword evidence="2" id="KW-1185">Reference proteome</keyword>
<dbReference type="AlphaFoldDB" id="A0A1H5R9W6"/>
<dbReference type="InterPro" id="IPR027417">
    <property type="entry name" value="P-loop_NTPase"/>
</dbReference>
<evidence type="ECO:0000313" key="1">
    <source>
        <dbReference type="EMBL" id="SEF34381.1"/>
    </source>
</evidence>
<proteinExistence type="predicted"/>
<evidence type="ECO:0008006" key="3">
    <source>
        <dbReference type="Google" id="ProtNLM"/>
    </source>
</evidence>
<protein>
    <recommendedName>
        <fullName evidence="3">Phage terminase-like protein, large subunit, contains N-terminal HTH domain</fullName>
    </recommendedName>
</protein>
<sequence length="502" mass="54873">MPISLSESPRGAGRPRVEVVPPHVFSLGAEAVELARRAGLELDPWQQDALRVMLAVREDGKWACFEYGEIVARQNGKGAILEARALAGLFLLGERLIMWSAHEYKTAMEAFLRLRALIRNLEHVGVIPADTVKTCNTNGEESFEIRATGQRLKFIARSKSSGRGFSGDCNLIDESFAYSAIQHAALLPTMSARQNPQIVYTSSPPLDGDSGDVLFALKARAEAGGDDSLGWRDWGPAANLDQLDRLNLDDVALWAATNPAMGVRITEETIRRERRSMGAPEFARERLSVWPRQLIGGGAIDPANWAALMDPESRRDGDVAIGVDIAPDRNYAAIGLYGRRADGYGHMQIVDYRPGTDWLLDRIREWREAVNPVAIAMGRACAASLDVELEKVGITRPEDPEKPRRGDLAVTSAMEMSAACGQFLDGVRQRTERYVPDAANALDASVAGAKVKQNGDTLVWARKESAADTSPLVAVTVARWAWHALSHLVDQNVSAEPTFALL</sequence>
<evidence type="ECO:0000313" key="2">
    <source>
        <dbReference type="Proteomes" id="UP000198878"/>
    </source>
</evidence>